<sequence length="353" mass="38024">MVYHSLTEAPHNLKEGIDWLVALKGTNAEGNLKALGTAVHKFLVNKPVGFTEVPALENIKLVTKKFLEQTELDDQWFVKELLKRYNKPINTKPGIMAKYFRAADECDYKNVVTAKRISAKTIAGKLGMVVGFCERFLDHIKVPNQYQSAYSSEATWDASCTKDPEACAIVFVGIAPMLYGGLGSLQSATIADSLKHLPFAPKKSFGNVLKALGYVEPGCRDSLSGSDVGSALRGLCLRTLVTLCDLAGFWAFYGSKNPEAVDPVEQPAEPIKPVEPAKPVTTSDAVEALKYSTGKDGTHHVAGGNSGVDMGLLHAWNAKKSNKPPKIYTGVGSNNFHVPGAPAVANLDYGSLI</sequence>
<protein>
    <submittedName>
        <fullName evidence="1">Uncharacterized protein</fullName>
    </submittedName>
</protein>
<dbReference type="AlphaFoldDB" id="A0A2H6KDL3"/>
<gene>
    <name evidence="1" type="ORF">BOVATA_025830</name>
</gene>
<comment type="caution">
    <text evidence="1">The sequence shown here is derived from an EMBL/GenBank/DDBJ whole genome shotgun (WGS) entry which is preliminary data.</text>
</comment>
<reference evidence="1 2" key="1">
    <citation type="journal article" date="2017" name="BMC Genomics">
        <title>Whole-genome assembly of Babesia ovata and comparative genomics between closely related pathogens.</title>
        <authorList>
            <person name="Yamagishi J."/>
            <person name="Asada M."/>
            <person name="Hakimi H."/>
            <person name="Tanaka T.Q."/>
            <person name="Sugimoto C."/>
            <person name="Kawazu S."/>
        </authorList>
    </citation>
    <scope>NUCLEOTIDE SEQUENCE [LARGE SCALE GENOMIC DNA]</scope>
    <source>
        <strain evidence="1 2">Miyake</strain>
    </source>
</reference>
<accession>A0A2H6KDL3</accession>
<proteinExistence type="predicted"/>
<dbReference type="Proteomes" id="UP000236319">
    <property type="component" value="Unassembled WGS sequence"/>
</dbReference>
<dbReference type="GeneID" id="39874860"/>
<evidence type="ECO:0000313" key="2">
    <source>
        <dbReference type="Proteomes" id="UP000236319"/>
    </source>
</evidence>
<keyword evidence="2" id="KW-1185">Reference proteome</keyword>
<evidence type="ECO:0000313" key="1">
    <source>
        <dbReference type="EMBL" id="GBE61090.1"/>
    </source>
</evidence>
<dbReference type="EMBL" id="BDSA01000002">
    <property type="protein sequence ID" value="GBE61090.1"/>
    <property type="molecule type" value="Genomic_DNA"/>
</dbReference>
<organism evidence="1 2">
    <name type="scientific">Babesia ovata</name>
    <dbReference type="NCBI Taxonomy" id="189622"/>
    <lineage>
        <taxon>Eukaryota</taxon>
        <taxon>Sar</taxon>
        <taxon>Alveolata</taxon>
        <taxon>Apicomplexa</taxon>
        <taxon>Aconoidasida</taxon>
        <taxon>Piroplasmida</taxon>
        <taxon>Babesiidae</taxon>
        <taxon>Babesia</taxon>
    </lineage>
</organism>
<dbReference type="RefSeq" id="XP_028867333.1">
    <property type="nucleotide sequence ID" value="XM_029011500.1"/>
</dbReference>
<dbReference type="VEuPathDB" id="PiroplasmaDB:BOVATA_025830"/>
<name>A0A2H6KDL3_9APIC</name>